<name>A0A6A3MZZ1_9STRA</name>
<proteinExistence type="predicted"/>
<dbReference type="Proteomes" id="UP000435112">
    <property type="component" value="Unassembled WGS sequence"/>
</dbReference>
<dbReference type="EMBL" id="QXFT01000516">
    <property type="protein sequence ID" value="KAE9341824.1"/>
    <property type="molecule type" value="Genomic_DNA"/>
</dbReference>
<gene>
    <name evidence="3" type="ORF">PR001_g9771</name>
    <name evidence="2" type="ORF">PR002_g9657</name>
    <name evidence="4" type="ORF">PR003_g9781</name>
</gene>
<organism evidence="3 5">
    <name type="scientific">Phytophthora rubi</name>
    <dbReference type="NCBI Taxonomy" id="129364"/>
    <lineage>
        <taxon>Eukaryota</taxon>
        <taxon>Sar</taxon>
        <taxon>Stramenopiles</taxon>
        <taxon>Oomycota</taxon>
        <taxon>Peronosporomycetes</taxon>
        <taxon>Peronosporales</taxon>
        <taxon>Peronosporaceae</taxon>
        <taxon>Phytophthora</taxon>
    </lineage>
</organism>
<keyword evidence="1" id="KW-0732">Signal</keyword>
<dbReference type="OrthoDB" id="10269141at2759"/>
<evidence type="ECO:0000313" key="6">
    <source>
        <dbReference type="Proteomes" id="UP000434957"/>
    </source>
</evidence>
<protein>
    <submittedName>
        <fullName evidence="3">Uncharacterized protein</fullName>
    </submittedName>
</protein>
<evidence type="ECO:0000313" key="7">
    <source>
        <dbReference type="Proteomes" id="UP000435112"/>
    </source>
</evidence>
<feature type="chain" id="PRO_5036380192" evidence="1">
    <location>
        <begin position="23"/>
        <end position="58"/>
    </location>
</feature>
<feature type="signal peptide" evidence="1">
    <location>
        <begin position="1"/>
        <end position="22"/>
    </location>
</feature>
<evidence type="ECO:0000313" key="5">
    <source>
        <dbReference type="Proteomes" id="UP000429607"/>
    </source>
</evidence>
<dbReference type="EMBL" id="QXFV01000553">
    <property type="protein sequence ID" value="KAE9034331.1"/>
    <property type="molecule type" value="Genomic_DNA"/>
</dbReference>
<sequence>MAKLLPVHAACWLLTPVYVADGCCGCLVEIPLATAVERHLRQDKGLGLALLTEMTACH</sequence>
<evidence type="ECO:0000313" key="4">
    <source>
        <dbReference type="EMBL" id="KAE9341824.1"/>
    </source>
</evidence>
<reference evidence="5 7" key="1">
    <citation type="submission" date="2018-09" db="EMBL/GenBank/DDBJ databases">
        <title>Genomic investigation of the strawberry pathogen Phytophthora fragariae indicates pathogenicity is determined by transcriptional variation in three key races.</title>
        <authorList>
            <person name="Adams T.M."/>
            <person name="Armitage A.D."/>
            <person name="Sobczyk M.K."/>
            <person name="Bates H.J."/>
            <person name="Dunwell J.M."/>
            <person name="Nellist C.F."/>
            <person name="Harrison R.J."/>
        </authorList>
    </citation>
    <scope>NUCLEOTIDE SEQUENCE [LARGE SCALE GENOMIC DNA]</scope>
    <source>
        <strain evidence="3 5">SCRP249</strain>
        <strain evidence="2 7">SCRP324</strain>
        <strain evidence="4 6">SCRP333</strain>
    </source>
</reference>
<dbReference type="Proteomes" id="UP000434957">
    <property type="component" value="Unassembled WGS sequence"/>
</dbReference>
<evidence type="ECO:0000313" key="2">
    <source>
        <dbReference type="EMBL" id="KAE9031333.1"/>
    </source>
</evidence>
<evidence type="ECO:0000256" key="1">
    <source>
        <dbReference type="SAM" id="SignalP"/>
    </source>
</evidence>
<accession>A0A6A3MZZ1</accession>
<keyword evidence="6" id="KW-1185">Reference proteome</keyword>
<comment type="caution">
    <text evidence="3">The sequence shown here is derived from an EMBL/GenBank/DDBJ whole genome shotgun (WGS) entry which is preliminary data.</text>
</comment>
<dbReference type="AlphaFoldDB" id="A0A6A3MZZ1"/>
<dbReference type="Proteomes" id="UP000429607">
    <property type="component" value="Unassembled WGS sequence"/>
</dbReference>
<evidence type="ECO:0000313" key="3">
    <source>
        <dbReference type="EMBL" id="KAE9034331.1"/>
    </source>
</evidence>
<dbReference type="EMBL" id="QXFU01000522">
    <property type="protein sequence ID" value="KAE9031333.1"/>
    <property type="molecule type" value="Genomic_DNA"/>
</dbReference>